<evidence type="ECO:0000313" key="2">
    <source>
        <dbReference type="EMBL" id="EUC58614.1"/>
    </source>
</evidence>
<keyword evidence="2" id="KW-0812">Transmembrane</keyword>
<evidence type="ECO:0000313" key="3">
    <source>
        <dbReference type="Proteomes" id="UP000030108"/>
    </source>
</evidence>
<reference evidence="3" key="1">
    <citation type="journal article" date="2014" name="Genome Announc.">
        <title>Draft genome sequence of the plant-pathogenic soil fungus Rhizoctonia solani anastomosis group 3 strain Rhs1AP.</title>
        <authorList>
            <person name="Cubeta M.A."/>
            <person name="Thomas E."/>
            <person name="Dean R.A."/>
            <person name="Jabaji S."/>
            <person name="Neate S.M."/>
            <person name="Tavantzis S."/>
            <person name="Toda T."/>
            <person name="Vilgalys R."/>
            <person name="Bharathan N."/>
            <person name="Fedorova-Abrams N."/>
            <person name="Pakala S.B."/>
            <person name="Pakala S.M."/>
            <person name="Zafar N."/>
            <person name="Joardar V."/>
            <person name="Losada L."/>
            <person name="Nierman W.C."/>
        </authorList>
    </citation>
    <scope>NUCLEOTIDE SEQUENCE [LARGE SCALE GENOMIC DNA]</scope>
    <source>
        <strain evidence="3">AG-3</strain>
    </source>
</reference>
<proteinExistence type="predicted"/>
<dbReference type="OrthoDB" id="3206460at2759"/>
<evidence type="ECO:0000256" key="1">
    <source>
        <dbReference type="SAM" id="SignalP"/>
    </source>
</evidence>
<feature type="non-terminal residue" evidence="2">
    <location>
        <position position="75"/>
    </location>
</feature>
<comment type="caution">
    <text evidence="2">The sequence shown here is derived from an EMBL/GenBank/DDBJ whole genome shotgun (WGS) entry which is preliminary data.</text>
</comment>
<feature type="signal peptide" evidence="1">
    <location>
        <begin position="1"/>
        <end position="19"/>
    </location>
</feature>
<keyword evidence="1" id="KW-0732">Signal</keyword>
<accession>A0A0A1UI23</accession>
<feature type="chain" id="PRO_5001991490" evidence="1">
    <location>
        <begin position="20"/>
        <end position="75"/>
    </location>
</feature>
<dbReference type="EMBL" id="JATN01000321">
    <property type="protein sequence ID" value="EUC58614.1"/>
    <property type="molecule type" value="Genomic_DNA"/>
</dbReference>
<keyword evidence="2" id="KW-0472">Membrane</keyword>
<sequence length="75" mass="7797">MKFTLSAVTLLLLPLTALAVPTFNVVPDEIKTPDGKLGSFCGGIVGFPCNKGMVCKLEGDFADAGGVCVKKPKRA</sequence>
<dbReference type="AlphaFoldDB" id="A0A0A1UI23"/>
<name>A0A0A1UI23_9AGAM</name>
<organism evidence="2 3">
    <name type="scientific">Rhizoctonia solani AG-3 Rhs1AP</name>
    <dbReference type="NCBI Taxonomy" id="1086054"/>
    <lineage>
        <taxon>Eukaryota</taxon>
        <taxon>Fungi</taxon>
        <taxon>Dikarya</taxon>
        <taxon>Basidiomycota</taxon>
        <taxon>Agaricomycotina</taxon>
        <taxon>Agaricomycetes</taxon>
        <taxon>Cantharellales</taxon>
        <taxon>Ceratobasidiaceae</taxon>
        <taxon>Rhizoctonia</taxon>
    </lineage>
</organism>
<dbReference type="Proteomes" id="UP000030108">
    <property type="component" value="Unassembled WGS sequence"/>
</dbReference>
<gene>
    <name evidence="2" type="ORF">RSOL_268490</name>
</gene>
<protein>
    <submittedName>
        <fullName evidence="2">Transmembrane protein, putative</fullName>
    </submittedName>
</protein>